<evidence type="ECO:0000256" key="1">
    <source>
        <dbReference type="ARBA" id="ARBA00000971"/>
    </source>
</evidence>
<evidence type="ECO:0000259" key="15">
    <source>
        <dbReference type="PROSITE" id="PS50059"/>
    </source>
</evidence>
<gene>
    <name evidence="11" type="primary">tig</name>
    <name evidence="16" type="ORF">A3C71_00425</name>
</gene>
<evidence type="ECO:0000256" key="6">
    <source>
        <dbReference type="ARBA" id="ARBA00023110"/>
    </source>
</evidence>
<dbReference type="Gene3D" id="3.30.70.1050">
    <property type="entry name" value="Trigger factor ribosome-binding domain"/>
    <property type="match status" value="1"/>
</dbReference>
<dbReference type="SUPFAM" id="SSF109998">
    <property type="entry name" value="Triger factor/SurA peptide-binding domain-like"/>
    <property type="match status" value="1"/>
</dbReference>
<evidence type="ECO:0000313" key="16">
    <source>
        <dbReference type="EMBL" id="OGN13064.1"/>
    </source>
</evidence>
<dbReference type="PIRSF" id="PIRSF003095">
    <property type="entry name" value="Trigger_factor"/>
    <property type="match status" value="1"/>
</dbReference>
<dbReference type="InterPro" id="IPR005215">
    <property type="entry name" value="Trig_fac"/>
</dbReference>
<evidence type="ECO:0000256" key="2">
    <source>
        <dbReference type="ARBA" id="ARBA00005464"/>
    </source>
</evidence>
<keyword evidence="8 11" id="KW-0413">Isomerase</keyword>
<dbReference type="PROSITE" id="PS50059">
    <property type="entry name" value="FKBP_PPIASE"/>
    <property type="match status" value="1"/>
</dbReference>
<dbReference type="NCBIfam" id="TIGR00115">
    <property type="entry name" value="tig"/>
    <property type="match status" value="1"/>
</dbReference>
<dbReference type="AlphaFoldDB" id="A0A1F8FIX8"/>
<evidence type="ECO:0000256" key="12">
    <source>
        <dbReference type="PROSITE-ProRule" id="PRU00277"/>
    </source>
</evidence>
<dbReference type="FunFam" id="3.10.50.40:FF:000001">
    <property type="entry name" value="Trigger factor"/>
    <property type="match status" value="1"/>
</dbReference>
<comment type="catalytic activity">
    <reaction evidence="1 11 12">
        <text>[protein]-peptidylproline (omega=180) = [protein]-peptidylproline (omega=0)</text>
        <dbReference type="Rhea" id="RHEA:16237"/>
        <dbReference type="Rhea" id="RHEA-COMP:10747"/>
        <dbReference type="Rhea" id="RHEA-COMP:10748"/>
        <dbReference type="ChEBI" id="CHEBI:83833"/>
        <dbReference type="ChEBI" id="CHEBI:83834"/>
        <dbReference type="EC" id="5.2.1.8"/>
    </reaction>
</comment>
<evidence type="ECO:0000256" key="10">
    <source>
        <dbReference type="ARBA" id="ARBA00029986"/>
    </source>
</evidence>
<evidence type="ECO:0000256" key="14">
    <source>
        <dbReference type="SAM" id="Coils"/>
    </source>
</evidence>
<dbReference type="InterPro" id="IPR046357">
    <property type="entry name" value="PPIase_dom_sf"/>
</dbReference>
<dbReference type="InterPro" id="IPR008880">
    <property type="entry name" value="Trigger_fac_C"/>
</dbReference>
<keyword evidence="14" id="KW-0175">Coiled coil</keyword>
<dbReference type="GO" id="GO:0044183">
    <property type="term" value="F:protein folding chaperone"/>
    <property type="evidence" value="ECO:0007669"/>
    <property type="project" value="TreeGrafter"/>
</dbReference>
<evidence type="ECO:0000256" key="9">
    <source>
        <dbReference type="ARBA" id="ARBA00023306"/>
    </source>
</evidence>
<dbReference type="GO" id="GO:0005737">
    <property type="term" value="C:cytoplasm"/>
    <property type="evidence" value="ECO:0007669"/>
    <property type="project" value="UniProtKB-SubCell"/>
</dbReference>
<keyword evidence="5 11" id="KW-0132">Cell division</keyword>
<dbReference type="GO" id="GO:0015031">
    <property type="term" value="P:protein transport"/>
    <property type="evidence" value="ECO:0007669"/>
    <property type="project" value="UniProtKB-UniRule"/>
</dbReference>
<keyword evidence="7 11" id="KW-0143">Chaperone</keyword>
<comment type="caution">
    <text evidence="16">The sequence shown here is derived from an EMBL/GenBank/DDBJ whole genome shotgun (WGS) entry which is preliminary data.</text>
</comment>
<evidence type="ECO:0000256" key="11">
    <source>
        <dbReference type="HAMAP-Rule" id="MF_00303"/>
    </source>
</evidence>
<dbReference type="SUPFAM" id="SSF102735">
    <property type="entry name" value="Trigger factor ribosome-binding domain"/>
    <property type="match status" value="1"/>
</dbReference>
<dbReference type="Pfam" id="PF05697">
    <property type="entry name" value="Trigger_N"/>
    <property type="match status" value="1"/>
</dbReference>
<feature type="coiled-coil region" evidence="14">
    <location>
        <begin position="10"/>
        <end position="41"/>
    </location>
</feature>
<dbReference type="InterPro" id="IPR001179">
    <property type="entry name" value="PPIase_FKBP_dom"/>
</dbReference>
<dbReference type="GO" id="GO:0051301">
    <property type="term" value="P:cell division"/>
    <property type="evidence" value="ECO:0007669"/>
    <property type="project" value="UniProtKB-KW"/>
</dbReference>
<dbReference type="InterPro" id="IPR036611">
    <property type="entry name" value="Trigger_fac_ribosome-bd_sf"/>
</dbReference>
<dbReference type="Gene3D" id="1.10.3120.10">
    <property type="entry name" value="Trigger factor, C-terminal domain"/>
    <property type="match status" value="1"/>
</dbReference>
<dbReference type="EC" id="5.2.1.8" evidence="3 11"/>
<dbReference type="PANTHER" id="PTHR30560">
    <property type="entry name" value="TRIGGER FACTOR CHAPERONE AND PEPTIDYL-PROLYL CIS/TRANS ISOMERASE"/>
    <property type="match status" value="1"/>
</dbReference>
<dbReference type="GO" id="GO:0051083">
    <property type="term" value="P:'de novo' cotranslational protein folding"/>
    <property type="evidence" value="ECO:0007669"/>
    <property type="project" value="TreeGrafter"/>
</dbReference>
<dbReference type="HAMAP" id="MF_00303">
    <property type="entry name" value="Trigger_factor_Tig"/>
    <property type="match status" value="1"/>
</dbReference>
<evidence type="ECO:0000313" key="17">
    <source>
        <dbReference type="Proteomes" id="UP000178197"/>
    </source>
</evidence>
<proteinExistence type="inferred from homology"/>
<dbReference type="EMBL" id="MGJT01000010">
    <property type="protein sequence ID" value="OGN13064.1"/>
    <property type="molecule type" value="Genomic_DNA"/>
</dbReference>
<evidence type="ECO:0000256" key="5">
    <source>
        <dbReference type="ARBA" id="ARBA00022618"/>
    </source>
</evidence>
<protein>
    <recommendedName>
        <fullName evidence="4 11">Trigger factor</fullName>
        <shortName evidence="11">TF</shortName>
        <ecNumber evidence="3 11">5.2.1.8</ecNumber>
    </recommendedName>
    <alternativeName>
        <fullName evidence="10 11">PPIase</fullName>
    </alternativeName>
</protein>
<sequence length="427" mass="48532">MLTKLKPITNSQTELEVELDKEELKEYLEKASENLSQAISIAGFRPGKVPFDILRKEIGDQKILEEALEMAVVSSLAKATQKEKLEVMASSELKIIANTAEALKYAVKLMLYPEMELGVYRNLKLEKKKIQVEDKEIKEAIQYILKSRATYQDFDGPAENGHHLEIDFEVGAYGQPIEGGKSENHPFVLGKGNFIPGFEEQLLGLKKGEAKEFSLEAPEDYYQKSLAGKILDFKVTVKAVKTVTVPELDGSFIKSLGHFESEEELRENIAEGIKAEKEQKEAERLRMEILNKIEENSKIDLPGKMVEQQLDALIANFDHNLHTQGMELALYLAHLKKTQGDLRKEWRGQAEKQIRQSLILREIGKREKIKVNDEEIEQAAGGLLMRYAAQGQDQSKINMEEVKQRSGEAIFREKVIQFLEEKNLDKV</sequence>
<reference evidence="16 17" key="1">
    <citation type="journal article" date="2016" name="Nat. Commun.">
        <title>Thousands of microbial genomes shed light on interconnected biogeochemical processes in an aquifer system.</title>
        <authorList>
            <person name="Anantharaman K."/>
            <person name="Brown C.T."/>
            <person name="Hug L.A."/>
            <person name="Sharon I."/>
            <person name="Castelle C.J."/>
            <person name="Probst A.J."/>
            <person name="Thomas B.C."/>
            <person name="Singh A."/>
            <person name="Wilkins M.J."/>
            <person name="Karaoz U."/>
            <person name="Brodie E.L."/>
            <person name="Williams K.H."/>
            <person name="Hubbard S.S."/>
            <person name="Banfield J.F."/>
        </authorList>
    </citation>
    <scope>NUCLEOTIDE SEQUENCE [LARGE SCALE GENOMIC DNA]</scope>
</reference>
<name>A0A1F8FIX8_9BACT</name>
<organism evidence="16 17">
    <name type="scientific">Candidatus Yanofskybacteria bacterium RIFCSPHIGHO2_02_FULL_43_15c</name>
    <dbReference type="NCBI Taxonomy" id="1802679"/>
    <lineage>
        <taxon>Bacteria</taxon>
        <taxon>Candidatus Yanofskyibacteriota</taxon>
    </lineage>
</organism>
<evidence type="ECO:0000256" key="4">
    <source>
        <dbReference type="ARBA" id="ARBA00016902"/>
    </source>
</evidence>
<dbReference type="Pfam" id="PF05698">
    <property type="entry name" value="Trigger_C"/>
    <property type="match status" value="1"/>
</dbReference>
<accession>A0A1F8FIX8</accession>
<comment type="function">
    <text evidence="11">Involved in protein export. Acts as a chaperone by maintaining the newly synthesized protein in an open conformation. Functions as a peptidyl-prolyl cis-trans isomerase.</text>
</comment>
<dbReference type="InterPro" id="IPR037041">
    <property type="entry name" value="Trigger_fac_C_sf"/>
</dbReference>
<comment type="subcellular location">
    <subcellularLocation>
        <location evidence="11">Cytoplasm</location>
    </subcellularLocation>
    <text evidence="11">About half TF is bound to the ribosome near the polypeptide exit tunnel while the other half is free in the cytoplasm.</text>
</comment>
<feature type="domain" description="PPIase FKBP-type" evidence="15">
    <location>
        <begin position="161"/>
        <end position="246"/>
    </location>
</feature>
<dbReference type="Gene3D" id="3.10.50.40">
    <property type="match status" value="1"/>
</dbReference>
<keyword evidence="9 11" id="KW-0131">Cell cycle</keyword>
<dbReference type="InterPro" id="IPR027304">
    <property type="entry name" value="Trigger_fact/SurA_dom_sf"/>
</dbReference>
<dbReference type="Pfam" id="PF00254">
    <property type="entry name" value="FKBP_C"/>
    <property type="match status" value="1"/>
</dbReference>
<comment type="domain">
    <text evidence="11">Consists of 3 domains; the N-terminus binds the ribosome, the middle domain has PPIase activity, while the C-terminus has intrinsic chaperone activity on its own.</text>
</comment>
<keyword evidence="6 11" id="KW-0697">Rotamase</keyword>
<dbReference type="GO" id="GO:0003755">
    <property type="term" value="F:peptidyl-prolyl cis-trans isomerase activity"/>
    <property type="evidence" value="ECO:0007669"/>
    <property type="project" value="UniProtKB-UniRule"/>
</dbReference>
<evidence type="ECO:0000256" key="8">
    <source>
        <dbReference type="ARBA" id="ARBA00023235"/>
    </source>
</evidence>
<evidence type="ECO:0000256" key="3">
    <source>
        <dbReference type="ARBA" id="ARBA00013194"/>
    </source>
</evidence>
<evidence type="ECO:0000256" key="13">
    <source>
        <dbReference type="RuleBase" id="RU003914"/>
    </source>
</evidence>
<dbReference type="Proteomes" id="UP000178197">
    <property type="component" value="Unassembled WGS sequence"/>
</dbReference>
<keyword evidence="11" id="KW-0963">Cytoplasm</keyword>
<dbReference type="GO" id="GO:0043022">
    <property type="term" value="F:ribosome binding"/>
    <property type="evidence" value="ECO:0007669"/>
    <property type="project" value="TreeGrafter"/>
</dbReference>
<dbReference type="SUPFAM" id="SSF54534">
    <property type="entry name" value="FKBP-like"/>
    <property type="match status" value="1"/>
</dbReference>
<evidence type="ECO:0000256" key="7">
    <source>
        <dbReference type="ARBA" id="ARBA00023186"/>
    </source>
</evidence>
<dbReference type="GO" id="GO:0043335">
    <property type="term" value="P:protein unfolding"/>
    <property type="evidence" value="ECO:0007669"/>
    <property type="project" value="TreeGrafter"/>
</dbReference>
<dbReference type="InterPro" id="IPR008881">
    <property type="entry name" value="Trigger_fac_ribosome-bd_bac"/>
</dbReference>
<comment type="similarity">
    <text evidence="2 11 13">Belongs to the FKBP-type PPIase family. Tig subfamily.</text>
</comment>
<dbReference type="PANTHER" id="PTHR30560:SF3">
    <property type="entry name" value="TRIGGER FACTOR-LIKE PROTEIN TIG, CHLOROPLASTIC"/>
    <property type="match status" value="1"/>
</dbReference>